<accession>A0A9Q5YL86</accession>
<dbReference type="Proteomes" id="UP000422232">
    <property type="component" value="Chromosome"/>
</dbReference>
<organism evidence="1 2">
    <name type="scientific">Piscirickettsia salmonis</name>
    <dbReference type="NCBI Taxonomy" id="1238"/>
    <lineage>
        <taxon>Bacteria</taxon>
        <taxon>Pseudomonadati</taxon>
        <taxon>Pseudomonadota</taxon>
        <taxon>Gammaproteobacteria</taxon>
        <taxon>Thiotrichales</taxon>
        <taxon>Piscirickettsiaceae</taxon>
        <taxon>Piscirickettsia</taxon>
    </lineage>
</organism>
<dbReference type="GO" id="GO:0008757">
    <property type="term" value="F:S-adenosylmethionine-dependent methyltransferase activity"/>
    <property type="evidence" value="ECO:0007669"/>
    <property type="project" value="InterPro"/>
</dbReference>
<dbReference type="Pfam" id="PF08241">
    <property type="entry name" value="Methyltransf_11"/>
    <property type="match status" value="1"/>
</dbReference>
<reference evidence="1 2" key="1">
    <citation type="submission" date="2019-04" db="EMBL/GenBank/DDBJ databases">
        <title>Complete genome sequencing of Piscirickettsia salmonis strain Psal-009.</title>
        <authorList>
            <person name="Schober I."/>
            <person name="Bunk B."/>
            <person name="Sproer C."/>
            <person name="Carril G.P."/>
            <person name="Riedel T."/>
            <person name="Flores-Herrera P.A."/>
            <person name="Nourdin-Galindo G."/>
            <person name="Marshall S.H."/>
            <person name="Overmann J."/>
        </authorList>
    </citation>
    <scope>NUCLEOTIDE SEQUENCE [LARGE SCALE GENOMIC DNA]</scope>
    <source>
        <strain evidence="1 2">Psal-009</strain>
    </source>
</reference>
<dbReference type="GO" id="GO:0032259">
    <property type="term" value="P:methylation"/>
    <property type="evidence" value="ECO:0007669"/>
    <property type="project" value="UniProtKB-KW"/>
</dbReference>
<name>A0A9Q5YL86_PISSA</name>
<evidence type="ECO:0000313" key="1">
    <source>
        <dbReference type="EMBL" id="QGO05858.1"/>
    </source>
</evidence>
<dbReference type="RefSeq" id="WP_016209788.1">
    <property type="nucleotide sequence ID" value="NZ_CP012413.1"/>
</dbReference>
<evidence type="ECO:0000313" key="2">
    <source>
        <dbReference type="Proteomes" id="UP000422232"/>
    </source>
</evidence>
<protein>
    <submittedName>
        <fullName evidence="1">Methyltransferase domain protein</fullName>
    </submittedName>
</protein>
<keyword evidence="2" id="KW-1185">Reference proteome</keyword>
<dbReference type="InterPro" id="IPR029063">
    <property type="entry name" value="SAM-dependent_MTases_sf"/>
</dbReference>
<dbReference type="Gene3D" id="3.40.50.150">
    <property type="entry name" value="Vaccinia Virus protein VP39"/>
    <property type="match status" value="1"/>
</dbReference>
<dbReference type="AlphaFoldDB" id="A0A9Q5YL86"/>
<sequence>MKYRQYRQWRYRMIAWYQSALGEEIDLSCEKKLVNWLNRCGGQVAMSLGMSLSLKFRELLAEKFFYCECLADYPFSDESTTQLMISSYQQLALLESSVDVVVLAHALECVDDAEHLLSEATRILQPGGHLIVYGFNPMSLWGGIRCILRLFDISPWDSSWVSISRIEDIMLSLGYEVREIQTFLYRLPIANKAFLQYFSFLERIPDYHVGALYFMVFRKLSISPLKEKAAKKQRVRSKINVVLQNFSNSE</sequence>
<gene>
    <name evidence="1" type="ORF">Psal009_01755</name>
</gene>
<dbReference type="GeneID" id="66740921"/>
<proteinExistence type="predicted"/>
<dbReference type="EMBL" id="CP038908">
    <property type="protein sequence ID" value="QGO05858.1"/>
    <property type="molecule type" value="Genomic_DNA"/>
</dbReference>
<keyword evidence="1" id="KW-0808">Transferase</keyword>
<dbReference type="InterPro" id="IPR013216">
    <property type="entry name" value="Methyltransf_11"/>
</dbReference>
<keyword evidence="1" id="KW-0489">Methyltransferase</keyword>
<dbReference type="SUPFAM" id="SSF53335">
    <property type="entry name" value="S-adenosyl-L-methionine-dependent methyltransferases"/>
    <property type="match status" value="1"/>
</dbReference>